<dbReference type="GO" id="GO:0004309">
    <property type="term" value="F:exopolyphosphatase activity"/>
    <property type="evidence" value="ECO:0007669"/>
    <property type="project" value="TreeGrafter"/>
</dbReference>
<keyword evidence="4" id="KW-0464">Manganese</keyword>
<dbReference type="EMBL" id="JARJCW010000015">
    <property type="protein sequence ID" value="KAJ7216561.1"/>
    <property type="molecule type" value="Genomic_DNA"/>
</dbReference>
<dbReference type="InterPro" id="IPR004097">
    <property type="entry name" value="DHHA2"/>
</dbReference>
<keyword evidence="2" id="KW-0479">Metal-binding</keyword>
<gene>
    <name evidence="6" type="ORF">GGX14DRAFT_605231</name>
</gene>
<dbReference type="GO" id="GO:0046872">
    <property type="term" value="F:metal ion binding"/>
    <property type="evidence" value="ECO:0007669"/>
    <property type="project" value="UniProtKB-KW"/>
</dbReference>
<dbReference type="PANTHER" id="PTHR12112">
    <property type="entry name" value="BNIP - RELATED"/>
    <property type="match status" value="1"/>
</dbReference>
<keyword evidence="3" id="KW-0378">Hydrolase</keyword>
<evidence type="ECO:0000313" key="7">
    <source>
        <dbReference type="Proteomes" id="UP001219525"/>
    </source>
</evidence>
<reference evidence="6" key="1">
    <citation type="submission" date="2023-03" db="EMBL/GenBank/DDBJ databases">
        <title>Massive genome expansion in bonnet fungi (Mycena s.s.) driven by repeated elements and novel gene families across ecological guilds.</title>
        <authorList>
            <consortium name="Lawrence Berkeley National Laboratory"/>
            <person name="Harder C.B."/>
            <person name="Miyauchi S."/>
            <person name="Viragh M."/>
            <person name="Kuo A."/>
            <person name="Thoen E."/>
            <person name="Andreopoulos B."/>
            <person name="Lu D."/>
            <person name="Skrede I."/>
            <person name="Drula E."/>
            <person name="Henrissat B."/>
            <person name="Morin E."/>
            <person name="Kohler A."/>
            <person name="Barry K."/>
            <person name="LaButti K."/>
            <person name="Morin E."/>
            <person name="Salamov A."/>
            <person name="Lipzen A."/>
            <person name="Mereny Z."/>
            <person name="Hegedus B."/>
            <person name="Baldrian P."/>
            <person name="Stursova M."/>
            <person name="Weitz H."/>
            <person name="Taylor A."/>
            <person name="Grigoriev I.V."/>
            <person name="Nagy L.G."/>
            <person name="Martin F."/>
            <person name="Kauserud H."/>
        </authorList>
    </citation>
    <scope>NUCLEOTIDE SEQUENCE</scope>
    <source>
        <strain evidence="6">9144</strain>
    </source>
</reference>
<dbReference type="PANTHER" id="PTHR12112:SF39">
    <property type="entry name" value="EG:152A3.5 PROTEIN (FBGN0003116_PN PROTEIN)"/>
    <property type="match status" value="1"/>
</dbReference>
<dbReference type="Pfam" id="PF01368">
    <property type="entry name" value="DHH"/>
    <property type="match status" value="1"/>
</dbReference>
<evidence type="ECO:0000259" key="5">
    <source>
        <dbReference type="SMART" id="SM01131"/>
    </source>
</evidence>
<dbReference type="Gene3D" id="3.10.310.20">
    <property type="entry name" value="DHHA2 domain"/>
    <property type="match status" value="1"/>
</dbReference>
<dbReference type="Gene3D" id="3.90.1640.10">
    <property type="entry name" value="inorganic pyrophosphatase (n-terminal core)"/>
    <property type="match status" value="1"/>
</dbReference>
<comment type="cofactor">
    <cofactor evidence="1">
        <name>Mn(2+)</name>
        <dbReference type="ChEBI" id="CHEBI:29035"/>
    </cofactor>
</comment>
<protein>
    <submittedName>
        <fullName evidence="6">Exopolyphosphatase</fullName>
    </submittedName>
</protein>
<dbReference type="InterPro" id="IPR038222">
    <property type="entry name" value="DHHA2_dom_sf"/>
</dbReference>
<keyword evidence="7" id="KW-1185">Reference proteome</keyword>
<dbReference type="AlphaFoldDB" id="A0AAD6VQ89"/>
<evidence type="ECO:0000256" key="3">
    <source>
        <dbReference type="ARBA" id="ARBA00022801"/>
    </source>
</evidence>
<dbReference type="InterPro" id="IPR001667">
    <property type="entry name" value="DDH_dom"/>
</dbReference>
<evidence type="ECO:0000256" key="1">
    <source>
        <dbReference type="ARBA" id="ARBA00001936"/>
    </source>
</evidence>
<dbReference type="Pfam" id="PF02833">
    <property type="entry name" value="DHHA2"/>
    <property type="match status" value="1"/>
</dbReference>
<dbReference type="Proteomes" id="UP001219525">
    <property type="component" value="Unassembled WGS sequence"/>
</dbReference>
<dbReference type="SMART" id="SM01131">
    <property type="entry name" value="DHHA2"/>
    <property type="match status" value="1"/>
</dbReference>
<proteinExistence type="predicted"/>
<dbReference type="InterPro" id="IPR038763">
    <property type="entry name" value="DHH_sf"/>
</dbReference>
<comment type="caution">
    <text evidence="6">The sequence shown here is derived from an EMBL/GenBank/DDBJ whole genome shotgun (WGS) entry which is preliminary data.</text>
</comment>
<name>A0AAD6VQ89_9AGAR</name>
<evidence type="ECO:0000256" key="2">
    <source>
        <dbReference type="ARBA" id="ARBA00022723"/>
    </source>
</evidence>
<evidence type="ECO:0000256" key="4">
    <source>
        <dbReference type="ARBA" id="ARBA00023211"/>
    </source>
</evidence>
<feature type="domain" description="DHHA2" evidence="5">
    <location>
        <begin position="289"/>
        <end position="468"/>
    </location>
</feature>
<sequence length="472" mass="51585">MSKSTAFGQSIRRLSAALKPGSYKLVAPETSSLANFLQSTKEKYLSDIRATPSKGNEWTVVMGNESGGISSRFHPLPDLDSVASSIAYAWLHSETRKKLSIPLIQIARDDLHLRAENLYALEIAGITDQQLLSITDVDAITPFPSHTFALVDHNRLSDSFSNGNPSARVVAVIDHHEDEQLYTDSADPRQVEPAGSCSSHVASLYAKDEEIDMPTELATLLLSAILVDTDCLRPGGKAIQADRDAASYLIPLSTLSGSLPSNILSTGKEPSTTRAPVMFSDIPAVKWLSDELSSKKMEVSHLSASDLLRRDYKEYTYTLHWHPGAPTIKAGLATVPVKLNVWGSGGTLEREAQQWMDRQGLSLLGVLTSFRDAGKFGEMSGKGKHKREMAWFVRDGRGDAGAQKLVLEEIASRLWTGLEANGEIRVEKHKMDLGKSVYILPAVRARVYKQGNANATRKVTAPLLKNIMESSS</sequence>
<evidence type="ECO:0000313" key="6">
    <source>
        <dbReference type="EMBL" id="KAJ7216561.1"/>
    </source>
</evidence>
<accession>A0AAD6VQ89</accession>
<dbReference type="SUPFAM" id="SSF64182">
    <property type="entry name" value="DHH phosphoesterases"/>
    <property type="match status" value="1"/>
</dbReference>
<organism evidence="6 7">
    <name type="scientific">Mycena pura</name>
    <dbReference type="NCBI Taxonomy" id="153505"/>
    <lineage>
        <taxon>Eukaryota</taxon>
        <taxon>Fungi</taxon>
        <taxon>Dikarya</taxon>
        <taxon>Basidiomycota</taxon>
        <taxon>Agaricomycotina</taxon>
        <taxon>Agaricomycetes</taxon>
        <taxon>Agaricomycetidae</taxon>
        <taxon>Agaricales</taxon>
        <taxon>Marasmiineae</taxon>
        <taxon>Mycenaceae</taxon>
        <taxon>Mycena</taxon>
    </lineage>
</organism>
<dbReference type="GO" id="GO:0005737">
    <property type="term" value="C:cytoplasm"/>
    <property type="evidence" value="ECO:0007669"/>
    <property type="project" value="InterPro"/>
</dbReference>